<comment type="caution">
    <text evidence="1">The sequence shown here is derived from an EMBL/GenBank/DDBJ whole genome shotgun (WGS) entry which is preliminary data.</text>
</comment>
<gene>
    <name evidence="1" type="ORF">ANE_LOCUS11795</name>
</gene>
<sequence length="108" mass="12096">MIKRSGIAKRDVARTVTICLPVSYPASRPHVWLGCPNDHVIKEDLVSIAPNGLIFFTYLRRRNPISLDLSRISAPNSLVLIAAKELDFCEGFFSAIGYSVWYIPLGFE</sequence>
<dbReference type="Proteomes" id="UP000489600">
    <property type="component" value="Unassembled WGS sequence"/>
</dbReference>
<evidence type="ECO:0000313" key="1">
    <source>
        <dbReference type="EMBL" id="VVB01351.1"/>
    </source>
</evidence>
<keyword evidence="2" id="KW-1185">Reference proteome</keyword>
<name>A0A565BIC1_9BRAS</name>
<evidence type="ECO:0000313" key="2">
    <source>
        <dbReference type="Proteomes" id="UP000489600"/>
    </source>
</evidence>
<proteinExistence type="predicted"/>
<dbReference type="AlphaFoldDB" id="A0A565BIC1"/>
<dbReference type="OrthoDB" id="306304at2759"/>
<organism evidence="1 2">
    <name type="scientific">Arabis nemorensis</name>
    <dbReference type="NCBI Taxonomy" id="586526"/>
    <lineage>
        <taxon>Eukaryota</taxon>
        <taxon>Viridiplantae</taxon>
        <taxon>Streptophyta</taxon>
        <taxon>Embryophyta</taxon>
        <taxon>Tracheophyta</taxon>
        <taxon>Spermatophyta</taxon>
        <taxon>Magnoliopsida</taxon>
        <taxon>eudicotyledons</taxon>
        <taxon>Gunneridae</taxon>
        <taxon>Pentapetalae</taxon>
        <taxon>rosids</taxon>
        <taxon>malvids</taxon>
        <taxon>Brassicales</taxon>
        <taxon>Brassicaceae</taxon>
        <taxon>Arabideae</taxon>
        <taxon>Arabis</taxon>
    </lineage>
</organism>
<dbReference type="EMBL" id="CABITT030000004">
    <property type="protein sequence ID" value="VVB01351.1"/>
    <property type="molecule type" value="Genomic_DNA"/>
</dbReference>
<reference evidence="1" key="1">
    <citation type="submission" date="2019-07" db="EMBL/GenBank/DDBJ databases">
        <authorList>
            <person name="Dittberner H."/>
        </authorList>
    </citation>
    <scope>NUCLEOTIDE SEQUENCE [LARGE SCALE GENOMIC DNA]</scope>
</reference>
<accession>A0A565BIC1</accession>
<protein>
    <submittedName>
        <fullName evidence="1">Uncharacterized protein</fullName>
    </submittedName>
</protein>